<evidence type="ECO:0000313" key="3">
    <source>
        <dbReference type="EMBL" id="EHN12230.1"/>
    </source>
</evidence>
<organism evidence="3 4">
    <name type="scientific">Patulibacter medicamentivorans</name>
    <dbReference type="NCBI Taxonomy" id="1097667"/>
    <lineage>
        <taxon>Bacteria</taxon>
        <taxon>Bacillati</taxon>
        <taxon>Actinomycetota</taxon>
        <taxon>Thermoleophilia</taxon>
        <taxon>Solirubrobacterales</taxon>
        <taxon>Patulibacteraceae</taxon>
        <taxon>Patulibacter</taxon>
    </lineage>
</organism>
<feature type="compositionally biased region" description="Low complexity" evidence="1">
    <location>
        <begin position="156"/>
        <end position="168"/>
    </location>
</feature>
<feature type="transmembrane region" description="Helical" evidence="2">
    <location>
        <begin position="84"/>
        <end position="102"/>
    </location>
</feature>
<dbReference type="EMBL" id="AGUD01000040">
    <property type="protein sequence ID" value="EHN12230.1"/>
    <property type="molecule type" value="Genomic_DNA"/>
</dbReference>
<keyword evidence="2" id="KW-1133">Transmembrane helix</keyword>
<proteinExistence type="predicted"/>
<feature type="region of interest" description="Disordered" evidence="1">
    <location>
        <begin position="143"/>
        <end position="168"/>
    </location>
</feature>
<name>H0E293_9ACTN</name>
<feature type="transmembrane region" description="Helical" evidence="2">
    <location>
        <begin position="53"/>
        <end position="77"/>
    </location>
</feature>
<keyword evidence="2" id="KW-0812">Transmembrane</keyword>
<sequence>MSSSPTPRPRPLGLLIGAALVIAAACLLSWAAFNVARGPSECGGSGAPACPSGFVAALIGGFVAGLVLAPIGVGLVATRVRGTGGAALALLCGGVAAGVYVARFEAAPVTDATVPTWILTGGFGLVALLALLASLIRVLTPGSGPPAPASRRAADRSPGVPSAATPKPAATAAAAGAEQLQALLSHGLVTGALGRDDAIGGADRATSKRIAHLVELHQQGVIGDEDLREGLRALRETGSAGAGHRGRER</sequence>
<gene>
    <name evidence="3" type="ORF">PAI11_09060</name>
</gene>
<dbReference type="RefSeq" id="WP_007571367.1">
    <property type="nucleotide sequence ID" value="NZ_AGUD01000040.1"/>
</dbReference>
<reference evidence="3 4" key="1">
    <citation type="journal article" date="2013" name="Biodegradation">
        <title>Quantitative proteomic analysis of ibuprofen-degrading Patulibacter sp. strain I11.</title>
        <authorList>
            <person name="Almeida B."/>
            <person name="Kjeldal H."/>
            <person name="Lolas I."/>
            <person name="Knudsen A.D."/>
            <person name="Carvalho G."/>
            <person name="Nielsen K.L."/>
            <person name="Barreto Crespo M.T."/>
            <person name="Stensballe A."/>
            <person name="Nielsen J.L."/>
        </authorList>
    </citation>
    <scope>NUCLEOTIDE SEQUENCE [LARGE SCALE GENOMIC DNA]</scope>
    <source>
        <strain evidence="3 4">I11</strain>
    </source>
</reference>
<comment type="caution">
    <text evidence="3">The sequence shown here is derived from an EMBL/GenBank/DDBJ whole genome shotgun (WGS) entry which is preliminary data.</text>
</comment>
<evidence type="ECO:0000256" key="1">
    <source>
        <dbReference type="SAM" id="MobiDB-lite"/>
    </source>
</evidence>
<evidence type="ECO:0000313" key="4">
    <source>
        <dbReference type="Proteomes" id="UP000005143"/>
    </source>
</evidence>
<accession>H0E293</accession>
<keyword evidence="4" id="KW-1185">Reference proteome</keyword>
<keyword evidence="2" id="KW-0472">Membrane</keyword>
<feature type="transmembrane region" description="Helical" evidence="2">
    <location>
        <begin position="114"/>
        <end position="136"/>
    </location>
</feature>
<dbReference type="Proteomes" id="UP000005143">
    <property type="component" value="Unassembled WGS sequence"/>
</dbReference>
<evidence type="ECO:0000256" key="2">
    <source>
        <dbReference type="SAM" id="Phobius"/>
    </source>
</evidence>
<protein>
    <submittedName>
        <fullName evidence="3">Uncharacterized protein</fullName>
    </submittedName>
</protein>
<feature type="transmembrane region" description="Helical" evidence="2">
    <location>
        <begin position="12"/>
        <end position="33"/>
    </location>
</feature>
<dbReference type="AlphaFoldDB" id="H0E293"/>